<dbReference type="GO" id="GO:0071108">
    <property type="term" value="P:protein K48-linked deubiquitination"/>
    <property type="evidence" value="ECO:0007669"/>
    <property type="project" value="TreeGrafter"/>
</dbReference>
<keyword evidence="5" id="KW-1185">Reference proteome</keyword>
<dbReference type="AlphaFoldDB" id="A0A0K3CNW9"/>
<reference evidence="4 5" key="1">
    <citation type="submission" date="2015-07" db="EMBL/GenBank/DDBJ databases">
        <authorList>
            <person name="Cajimat M.N.B."/>
            <person name="Milazzo M.L."/>
            <person name="Fulhorst C.F."/>
        </authorList>
    </citation>
    <scope>NUCLEOTIDE SEQUENCE [LARGE SCALE GENOMIC DNA]</scope>
    <source>
        <strain evidence="4">Single colony</strain>
    </source>
</reference>
<dbReference type="InterPro" id="IPR007518">
    <property type="entry name" value="MINDY"/>
</dbReference>
<dbReference type="PANTHER" id="PTHR18063:SF6">
    <property type="entry name" value="UBIQUITIN CARBOXYL-TERMINAL HYDROLASE"/>
    <property type="match status" value="1"/>
</dbReference>
<dbReference type="EMBL" id="CWKI01000017">
    <property type="protein sequence ID" value="CTR11299.1"/>
    <property type="molecule type" value="Genomic_DNA"/>
</dbReference>
<feature type="region of interest" description="Disordered" evidence="1">
    <location>
        <begin position="614"/>
        <end position="679"/>
    </location>
</feature>
<dbReference type="GO" id="GO:1990380">
    <property type="term" value="F:K48-linked deubiquitinase activity"/>
    <property type="evidence" value="ECO:0007669"/>
    <property type="project" value="InterPro"/>
</dbReference>
<accession>A0A0K3CNW9</accession>
<dbReference type="GO" id="GO:0071944">
    <property type="term" value="C:cell periphery"/>
    <property type="evidence" value="ECO:0007669"/>
    <property type="project" value="TreeGrafter"/>
</dbReference>
<name>A0A0K3CNW9_RHOTO</name>
<dbReference type="PANTHER" id="PTHR18063">
    <property type="entry name" value="NF-E2 INDUCIBLE PROTEIN"/>
    <property type="match status" value="1"/>
</dbReference>
<organism evidence="4 5">
    <name type="scientific">Rhodotorula toruloides</name>
    <name type="common">Yeast</name>
    <name type="synonym">Rhodosporidium toruloides</name>
    <dbReference type="NCBI Taxonomy" id="5286"/>
    <lineage>
        <taxon>Eukaryota</taxon>
        <taxon>Fungi</taxon>
        <taxon>Dikarya</taxon>
        <taxon>Basidiomycota</taxon>
        <taxon>Pucciniomycotina</taxon>
        <taxon>Microbotryomycetes</taxon>
        <taxon>Sporidiobolales</taxon>
        <taxon>Sporidiobolaceae</taxon>
        <taxon>Rhodotorula</taxon>
    </lineage>
</organism>
<feature type="domain" description="MINDY deubiquitinase" evidence="3">
    <location>
        <begin position="322"/>
        <end position="472"/>
    </location>
</feature>
<feature type="signal peptide" evidence="2">
    <location>
        <begin position="1"/>
        <end position="23"/>
    </location>
</feature>
<gene>
    <name evidence="4" type="primary">FGENESH: predicted gene_17.18</name>
    <name evidence="4" type="ORF">BN2166_0071600</name>
</gene>
<evidence type="ECO:0000313" key="4">
    <source>
        <dbReference type="EMBL" id="CTR11299.1"/>
    </source>
</evidence>
<feature type="compositionally biased region" description="Basic and acidic residues" evidence="1">
    <location>
        <begin position="614"/>
        <end position="627"/>
    </location>
</feature>
<dbReference type="GO" id="GO:0005829">
    <property type="term" value="C:cytosol"/>
    <property type="evidence" value="ECO:0007669"/>
    <property type="project" value="TreeGrafter"/>
</dbReference>
<dbReference type="STRING" id="5286.A0A0K3CNW9"/>
<dbReference type="GO" id="GO:0016807">
    <property type="term" value="F:cysteine-type carboxypeptidase activity"/>
    <property type="evidence" value="ECO:0007669"/>
    <property type="project" value="TreeGrafter"/>
</dbReference>
<evidence type="ECO:0000256" key="1">
    <source>
        <dbReference type="SAM" id="MobiDB-lite"/>
    </source>
</evidence>
<keyword evidence="2" id="KW-0732">Signal</keyword>
<dbReference type="InterPro" id="IPR033979">
    <property type="entry name" value="MINDY_domain"/>
</dbReference>
<feature type="compositionally biased region" description="Basic and acidic residues" evidence="1">
    <location>
        <begin position="669"/>
        <end position="679"/>
    </location>
</feature>
<dbReference type="Proteomes" id="UP000199069">
    <property type="component" value="Unassembled WGS sequence"/>
</dbReference>
<feature type="chain" id="PRO_5005495586" evidence="2">
    <location>
        <begin position="24"/>
        <end position="679"/>
    </location>
</feature>
<evidence type="ECO:0000313" key="5">
    <source>
        <dbReference type="Proteomes" id="UP000199069"/>
    </source>
</evidence>
<feature type="region of interest" description="Disordered" evidence="1">
    <location>
        <begin position="565"/>
        <end position="594"/>
    </location>
</feature>
<feature type="region of interest" description="Disordered" evidence="1">
    <location>
        <begin position="228"/>
        <end position="251"/>
    </location>
</feature>
<sequence length="679" mass="69571">MPASTTLASTALALLVAARAALAATSIQSPALYQCTPAAFQYECDAPPCTVVARPSNDPTSMIGEIGTVNDASGSISWRPTVAAGSQVTVYITDNNGAVGNNSPTTVAAGTSDSCLSGGAASSGAGAASSASSGANSAASSASASASGAAASVSLSLASATSSLSSRVNSAVASASSAAASASSQAVSTGAALSSSASSAAASASASADKGSGAASIAINGCVYLEADGPTQPAPPPPALPPRESAQPLPASPEDLARQLANFSLPSSSPSTTPPNPQTQEEPEEEWLLKSILWPPLPPTPAAAGQDGPEGVREEFETDENLRVKVICQNANGPCSLIALCNILILRNDLHIAPGRTSVTYSHLSNLLADYFLRVTSSPSANPSSPSTELSLTAALSILPQTRYGLNLNPRFDRIDGFSTSTSSSASGKGELALFALAGIPLLHGWLADPSDPETYDVLVGSEGCKDYDTAMDYPGLSALCQSPSLLPPSGLAALFRNSHLSVLYRRPTVPSTPTSPAIEGPELFTLVTDAAFAAEEGILWESLGDTNGEASEFCDAALRRSSVRGGDWVGGRSRGQRSERAESVVQHEGVENPADIALAQQLQAEEDAYERHLVEQQRREERHRQQQEQATPRSRREERVEAQGRTSGAGASSSKASKRLSKMAGGDGKGEKEKCVVM</sequence>
<dbReference type="GO" id="GO:0004843">
    <property type="term" value="F:cysteine-type deubiquitinase activity"/>
    <property type="evidence" value="ECO:0007669"/>
    <property type="project" value="InterPro"/>
</dbReference>
<dbReference type="Pfam" id="PF04424">
    <property type="entry name" value="MINDY_DUB"/>
    <property type="match status" value="1"/>
</dbReference>
<protein>
    <submittedName>
        <fullName evidence="4">BY PROTMAP: gi|342320809|gb|EGU12748.1| Protein FAM63B [Rhodotorula glutinis ATCC 204091]</fullName>
    </submittedName>
</protein>
<evidence type="ECO:0000256" key="2">
    <source>
        <dbReference type="SAM" id="SignalP"/>
    </source>
</evidence>
<feature type="region of interest" description="Disordered" evidence="1">
    <location>
        <begin position="264"/>
        <end position="286"/>
    </location>
</feature>
<evidence type="ECO:0000259" key="3">
    <source>
        <dbReference type="Pfam" id="PF04424"/>
    </source>
</evidence>
<feature type="compositionally biased region" description="Pro residues" evidence="1">
    <location>
        <begin position="232"/>
        <end position="241"/>
    </location>
</feature>
<proteinExistence type="predicted"/>